<dbReference type="InterPro" id="IPR012337">
    <property type="entry name" value="RNaseH-like_sf"/>
</dbReference>
<gene>
    <name evidence="1" type="ORF">Hamer_G008009</name>
</gene>
<accession>A0A8J5JQG2</accession>
<dbReference type="Proteomes" id="UP000747542">
    <property type="component" value="Unassembled WGS sequence"/>
</dbReference>
<evidence type="ECO:0000313" key="2">
    <source>
        <dbReference type="Proteomes" id="UP000747542"/>
    </source>
</evidence>
<dbReference type="EMBL" id="JAHLQT010027705">
    <property type="protein sequence ID" value="KAG7162462.1"/>
    <property type="molecule type" value="Genomic_DNA"/>
</dbReference>
<proteinExistence type="predicted"/>
<dbReference type="SUPFAM" id="SSF53098">
    <property type="entry name" value="Ribonuclease H-like"/>
    <property type="match status" value="1"/>
</dbReference>
<dbReference type="AlphaFoldDB" id="A0A8J5JQG2"/>
<sequence>MEQDGQIKQILAKVSKLVSFCRKSTMAAEVLSNEFKLQMATCTRWNSQLAMMRSVLRVSPEVWDKLDTPYKVKQYELNTIKELCDILQPFDPQQRLAFQLAATLDPRYKLDWCHDYDNEVQDIRELLTVKYNMARSVDPTTRDTSPAEPPPMKRNKFFALANWSSTPRPTPSLRSHSTSTSHVYRKMVIPLATGRPSNLSFLSSPDLQQSTWPFLLHWLLWNGCSPLLASTSGQRGAILAIKDLSNL</sequence>
<evidence type="ECO:0000313" key="1">
    <source>
        <dbReference type="EMBL" id="KAG7162462.1"/>
    </source>
</evidence>
<reference evidence="1" key="1">
    <citation type="journal article" date="2021" name="Sci. Adv.">
        <title>The American lobster genome reveals insights on longevity, neural, and immune adaptations.</title>
        <authorList>
            <person name="Polinski J.M."/>
            <person name="Zimin A.V."/>
            <person name="Clark K.F."/>
            <person name="Kohn A.B."/>
            <person name="Sadowski N."/>
            <person name="Timp W."/>
            <person name="Ptitsyn A."/>
            <person name="Khanna P."/>
            <person name="Romanova D.Y."/>
            <person name="Williams P."/>
            <person name="Greenwood S.J."/>
            <person name="Moroz L.L."/>
            <person name="Walt D.R."/>
            <person name="Bodnar A.G."/>
        </authorList>
    </citation>
    <scope>NUCLEOTIDE SEQUENCE</scope>
    <source>
        <strain evidence="1">GMGI-L3</strain>
    </source>
</reference>
<organism evidence="1 2">
    <name type="scientific">Homarus americanus</name>
    <name type="common">American lobster</name>
    <dbReference type="NCBI Taxonomy" id="6706"/>
    <lineage>
        <taxon>Eukaryota</taxon>
        <taxon>Metazoa</taxon>
        <taxon>Ecdysozoa</taxon>
        <taxon>Arthropoda</taxon>
        <taxon>Crustacea</taxon>
        <taxon>Multicrustacea</taxon>
        <taxon>Malacostraca</taxon>
        <taxon>Eumalacostraca</taxon>
        <taxon>Eucarida</taxon>
        <taxon>Decapoda</taxon>
        <taxon>Pleocyemata</taxon>
        <taxon>Astacidea</taxon>
        <taxon>Nephropoidea</taxon>
        <taxon>Nephropidae</taxon>
        <taxon>Homarus</taxon>
    </lineage>
</organism>
<protein>
    <submittedName>
        <fullName evidence="1">Uncharacterized protein</fullName>
    </submittedName>
</protein>
<name>A0A8J5JQG2_HOMAM</name>
<comment type="caution">
    <text evidence="1">The sequence shown here is derived from an EMBL/GenBank/DDBJ whole genome shotgun (WGS) entry which is preliminary data.</text>
</comment>
<keyword evidence="2" id="KW-1185">Reference proteome</keyword>